<protein>
    <submittedName>
        <fullName evidence="1">Uncharacterized protein</fullName>
    </submittedName>
</protein>
<evidence type="ECO:0000313" key="1">
    <source>
        <dbReference type="EMBL" id="QRD90748.1"/>
    </source>
</evidence>
<dbReference type="EMBL" id="CP044618">
    <property type="protein sequence ID" value="QRD90748.1"/>
    <property type="molecule type" value="Genomic_DNA"/>
</dbReference>
<dbReference type="Proteomes" id="UP000596276">
    <property type="component" value="Chromosome 4"/>
</dbReference>
<dbReference type="OrthoDB" id="4462883at2759"/>
<dbReference type="AlphaFoldDB" id="A0A7U2QZM7"/>
<evidence type="ECO:0000313" key="2">
    <source>
        <dbReference type="Proteomes" id="UP000596276"/>
    </source>
</evidence>
<proteinExistence type="predicted"/>
<name>A0A7U2QZM7_ASPFN</name>
<gene>
    <name evidence="1" type="ORF">F9C07_10441</name>
</gene>
<reference evidence="2" key="1">
    <citation type="journal article" date="2021" name="G3 (Bethesda)">
        <title>Chromosome assembled and annotated genome sequence of Aspergillus flavus NRRL 3357.</title>
        <authorList>
            <person name="Skerker J.M."/>
            <person name="Pianalto K.M."/>
            <person name="Mondo S.J."/>
            <person name="Yang K."/>
            <person name="Arkin A.P."/>
            <person name="Keller N.P."/>
            <person name="Grigoriev I.V."/>
            <person name="Louise Glass N.L."/>
        </authorList>
    </citation>
    <scope>NUCLEOTIDE SEQUENCE [LARGE SCALE GENOMIC DNA]</scope>
    <source>
        <strain evidence="2">ATCC 200026 / FGSC A1120 / IAM 13836 / NRRL 3357 / JCM 12722 / SRRC 167</strain>
    </source>
</reference>
<dbReference type="VEuPathDB" id="FungiDB:F9C07_10441"/>
<dbReference type="VEuPathDB" id="FungiDB:AFLA_011700"/>
<accession>A0A7U2QZM7</accession>
<sequence>MSQETKEEIASHIGAINEWLKAFLRNIARRQVEEGQGRSLMNCVKEAFHTAFKAVTECFRFIYETVRQGWLKLKEGVRWVVQEVKELVRCAVSCIRQLFQMDVSSGYAL</sequence>
<organism evidence="1 2">
    <name type="scientific">Aspergillus flavus (strain ATCC 200026 / FGSC A1120 / IAM 13836 / NRRL 3357 / JCM 12722 / SRRC 167)</name>
    <dbReference type="NCBI Taxonomy" id="332952"/>
    <lineage>
        <taxon>Eukaryota</taxon>
        <taxon>Fungi</taxon>
        <taxon>Dikarya</taxon>
        <taxon>Ascomycota</taxon>
        <taxon>Pezizomycotina</taxon>
        <taxon>Eurotiomycetes</taxon>
        <taxon>Eurotiomycetidae</taxon>
        <taxon>Eurotiales</taxon>
        <taxon>Aspergillaceae</taxon>
        <taxon>Aspergillus</taxon>
        <taxon>Aspergillus subgen. Circumdati</taxon>
    </lineage>
</organism>
<keyword evidence="2" id="KW-1185">Reference proteome</keyword>